<dbReference type="EC" id="6.3.5.4" evidence="3"/>
<dbReference type="AlphaFoldDB" id="A0A6B2KT55"/>
<evidence type="ECO:0000256" key="8">
    <source>
        <dbReference type="PIRSR" id="PIRSR001589-1"/>
    </source>
</evidence>
<dbReference type="Pfam" id="PF13522">
    <property type="entry name" value="GATase_6"/>
    <property type="match status" value="1"/>
</dbReference>
<evidence type="ECO:0000313" key="13">
    <source>
        <dbReference type="Proteomes" id="UP000482578"/>
    </source>
</evidence>
<evidence type="ECO:0000256" key="3">
    <source>
        <dbReference type="ARBA" id="ARBA00012737"/>
    </source>
</evidence>
<dbReference type="InterPro" id="IPR051786">
    <property type="entry name" value="ASN_synthetase/amidase"/>
</dbReference>
<feature type="active site" description="For GATase activity" evidence="8">
    <location>
        <position position="2"/>
    </location>
</feature>
<dbReference type="PIRSF" id="PIRSF001589">
    <property type="entry name" value="Asn_synthetase_glu-h"/>
    <property type="match status" value="1"/>
</dbReference>
<dbReference type="CDD" id="cd00712">
    <property type="entry name" value="AsnB"/>
    <property type="match status" value="1"/>
</dbReference>
<evidence type="ECO:0000256" key="7">
    <source>
        <dbReference type="ARBA" id="ARBA00048741"/>
    </source>
</evidence>
<dbReference type="Pfam" id="PF00733">
    <property type="entry name" value="Asn_synthase"/>
    <property type="match status" value="1"/>
</dbReference>
<evidence type="ECO:0000256" key="9">
    <source>
        <dbReference type="PIRSR" id="PIRSR001589-2"/>
    </source>
</evidence>
<keyword evidence="5 9" id="KW-0067">ATP-binding</keyword>
<dbReference type="SUPFAM" id="SSF52402">
    <property type="entry name" value="Adenine nucleotide alpha hydrolases-like"/>
    <property type="match status" value="1"/>
</dbReference>
<dbReference type="GO" id="GO:0005524">
    <property type="term" value="F:ATP binding"/>
    <property type="evidence" value="ECO:0007669"/>
    <property type="project" value="UniProtKB-KW"/>
</dbReference>
<organism evidence="12 13">
    <name type="scientific">Crenobacter caeni</name>
    <dbReference type="NCBI Taxonomy" id="2705474"/>
    <lineage>
        <taxon>Bacteria</taxon>
        <taxon>Pseudomonadati</taxon>
        <taxon>Pseudomonadota</taxon>
        <taxon>Betaproteobacteria</taxon>
        <taxon>Neisseriales</taxon>
        <taxon>Neisseriaceae</taxon>
        <taxon>Crenobacter</taxon>
    </lineage>
</organism>
<evidence type="ECO:0000256" key="2">
    <source>
        <dbReference type="ARBA" id="ARBA00005752"/>
    </source>
</evidence>
<gene>
    <name evidence="12" type="primary">asnB</name>
    <name evidence="12" type="ORF">GZH52_10140</name>
</gene>
<evidence type="ECO:0000259" key="11">
    <source>
        <dbReference type="PROSITE" id="PS51278"/>
    </source>
</evidence>
<dbReference type="Proteomes" id="UP000482578">
    <property type="component" value="Unassembled WGS sequence"/>
</dbReference>
<dbReference type="InterPro" id="IPR017932">
    <property type="entry name" value="GATase_2_dom"/>
</dbReference>
<dbReference type="GO" id="GO:0006529">
    <property type="term" value="P:asparagine biosynthetic process"/>
    <property type="evidence" value="ECO:0007669"/>
    <property type="project" value="UniProtKB-KW"/>
</dbReference>
<dbReference type="InterPro" id="IPR014729">
    <property type="entry name" value="Rossmann-like_a/b/a_fold"/>
</dbReference>
<dbReference type="InterPro" id="IPR006426">
    <property type="entry name" value="Asn_synth_AEB"/>
</dbReference>
<dbReference type="Gene3D" id="3.40.50.620">
    <property type="entry name" value="HUPs"/>
    <property type="match status" value="1"/>
</dbReference>
<dbReference type="GO" id="GO:0005829">
    <property type="term" value="C:cytosol"/>
    <property type="evidence" value="ECO:0007669"/>
    <property type="project" value="TreeGrafter"/>
</dbReference>
<keyword evidence="8" id="KW-0061">Asparagine biosynthesis</keyword>
<comment type="catalytic activity">
    <reaction evidence="7">
        <text>L-aspartate + L-glutamine + ATP + H2O = L-asparagine + L-glutamate + AMP + diphosphate + H(+)</text>
        <dbReference type="Rhea" id="RHEA:12228"/>
        <dbReference type="ChEBI" id="CHEBI:15377"/>
        <dbReference type="ChEBI" id="CHEBI:15378"/>
        <dbReference type="ChEBI" id="CHEBI:29985"/>
        <dbReference type="ChEBI" id="CHEBI:29991"/>
        <dbReference type="ChEBI" id="CHEBI:30616"/>
        <dbReference type="ChEBI" id="CHEBI:33019"/>
        <dbReference type="ChEBI" id="CHEBI:58048"/>
        <dbReference type="ChEBI" id="CHEBI:58359"/>
        <dbReference type="ChEBI" id="CHEBI:456215"/>
        <dbReference type="EC" id="6.3.5.4"/>
    </reaction>
</comment>
<dbReference type="PANTHER" id="PTHR43284:SF1">
    <property type="entry name" value="ASPARAGINE SYNTHETASE"/>
    <property type="match status" value="1"/>
</dbReference>
<dbReference type="SUPFAM" id="SSF56235">
    <property type="entry name" value="N-terminal nucleophile aminohydrolases (Ntn hydrolases)"/>
    <property type="match status" value="1"/>
</dbReference>
<accession>A0A6B2KT55</accession>
<dbReference type="PANTHER" id="PTHR43284">
    <property type="entry name" value="ASPARAGINE SYNTHETASE (GLUTAMINE-HYDROLYZING)"/>
    <property type="match status" value="1"/>
</dbReference>
<evidence type="ECO:0000256" key="1">
    <source>
        <dbReference type="ARBA" id="ARBA00005187"/>
    </source>
</evidence>
<feature type="binding site" evidence="9">
    <location>
        <position position="305"/>
    </location>
    <ligand>
        <name>ATP</name>
        <dbReference type="ChEBI" id="CHEBI:30616"/>
    </ligand>
</feature>
<sequence length="658" mass="72741">MCGIVGFTQPECLSPDSTAAIRGMVQALDHRGPDDSGVWMDADAGVAFGHARLSILDLSPAGHQPMVSAAGRYVIVFNGEIYNHLELRTRLAGCGFVWRGHSDTETLLACFEAWGVEATLRECVGMFALALWDRQTRSLVLARDRFGEKPLYYGWNGRRFFFASELKAIEAHPSFSAPVNRDALALMMRFGHVPAPFSIYQGISKLGSGCSLTIPYACTSDDARSIQPLPYWSLEAVSESGRRAPFAGTDEQAIDLLAQTLSEAVRGQQLADVPVGAFLSGGIDSSLVVALMQSQSSQPVRTFTIGFDEAAFDEAAHARAIASHLGTQHTELRVKPEDALRLIPALPQIYDEPFADPSQIPTYLVAQLARAHVTVALSGDGGDELFAGYNRYPWAQKVNRRLQWLPGPMRGVVSSGMVGVPVGGWDAMNKWLSPLLPASMRMVHLGDKMHKLADALEARSSAELYRGVMSLWKSPGQLVLGSREPLVLIDREQTGLPGLSFAEWMMLVDAQASLQDDMLVKVDRAAMAVSLETRVPLLDHRVAELAWRLPMSMKIRDGKGKWILRQLLYRHVPQALVDRPKQGFSVPVGEWLKGPLREWAESLLDEHRLRAEGYFDAGRVRSAWLEHLSGRRHWPLQLWCVLMFQLWLSSRTGSVHAD</sequence>
<evidence type="ECO:0000256" key="4">
    <source>
        <dbReference type="ARBA" id="ARBA00022741"/>
    </source>
</evidence>
<dbReference type="Gene3D" id="3.60.20.10">
    <property type="entry name" value="Glutamine Phosphoribosylpyrophosphate, subunit 1, domain 1"/>
    <property type="match status" value="1"/>
</dbReference>
<dbReference type="EMBL" id="JAAGAA010000008">
    <property type="protein sequence ID" value="NDV13147.1"/>
    <property type="molecule type" value="Genomic_DNA"/>
</dbReference>
<reference evidence="12 13" key="1">
    <citation type="submission" date="2020-02" db="EMBL/GenBank/DDBJ databases">
        <authorList>
            <person name="Yang Z."/>
        </authorList>
    </citation>
    <scope>NUCLEOTIDE SEQUENCE [LARGE SCALE GENOMIC DNA]</scope>
    <source>
        <strain evidence="12 13">HX-7-9</strain>
    </source>
</reference>
<keyword evidence="4 9" id="KW-0547">Nucleotide-binding</keyword>
<dbReference type="NCBIfam" id="TIGR01536">
    <property type="entry name" value="asn_synth_AEB"/>
    <property type="match status" value="1"/>
</dbReference>
<dbReference type="GO" id="GO:0004066">
    <property type="term" value="F:asparagine synthase (glutamine-hydrolyzing) activity"/>
    <property type="evidence" value="ECO:0007669"/>
    <property type="project" value="UniProtKB-EC"/>
</dbReference>
<keyword evidence="6 8" id="KW-0315">Glutamine amidotransferase</keyword>
<feature type="site" description="Important for beta-aspartyl-AMP intermediate formation" evidence="10">
    <location>
        <position position="380"/>
    </location>
</feature>
<protein>
    <recommendedName>
        <fullName evidence="3">asparagine synthase (glutamine-hydrolyzing)</fullName>
        <ecNumber evidence="3">6.3.5.4</ecNumber>
    </recommendedName>
</protein>
<proteinExistence type="inferred from homology"/>
<evidence type="ECO:0000313" key="12">
    <source>
        <dbReference type="EMBL" id="NDV13147.1"/>
    </source>
</evidence>
<name>A0A6B2KT55_9NEIS</name>
<feature type="domain" description="Glutamine amidotransferase type-2" evidence="11">
    <location>
        <begin position="2"/>
        <end position="217"/>
    </location>
</feature>
<comment type="similarity">
    <text evidence="2">Belongs to the asparagine synthetase family.</text>
</comment>
<dbReference type="InterPro" id="IPR001962">
    <property type="entry name" value="Asn_synthase"/>
</dbReference>
<evidence type="ECO:0000256" key="6">
    <source>
        <dbReference type="ARBA" id="ARBA00022962"/>
    </source>
</evidence>
<keyword evidence="8" id="KW-0028">Amino-acid biosynthesis</keyword>
<keyword evidence="13" id="KW-1185">Reference proteome</keyword>
<feature type="binding site" evidence="9">
    <location>
        <position position="103"/>
    </location>
    <ligand>
        <name>L-glutamine</name>
        <dbReference type="ChEBI" id="CHEBI:58359"/>
    </ligand>
</feature>
<comment type="caution">
    <text evidence="12">The sequence shown here is derived from an EMBL/GenBank/DDBJ whole genome shotgun (WGS) entry which is preliminary data.</text>
</comment>
<evidence type="ECO:0000256" key="5">
    <source>
        <dbReference type="ARBA" id="ARBA00022840"/>
    </source>
</evidence>
<feature type="binding site" evidence="9">
    <location>
        <begin position="378"/>
        <end position="379"/>
    </location>
    <ligand>
        <name>ATP</name>
        <dbReference type="ChEBI" id="CHEBI:30616"/>
    </ligand>
</feature>
<evidence type="ECO:0000256" key="10">
    <source>
        <dbReference type="PIRSR" id="PIRSR001589-3"/>
    </source>
</evidence>
<dbReference type="PROSITE" id="PS51278">
    <property type="entry name" value="GATASE_TYPE_2"/>
    <property type="match status" value="1"/>
</dbReference>
<dbReference type="RefSeq" id="WP_163316353.1">
    <property type="nucleotide sequence ID" value="NZ_JAAGAA010000008.1"/>
</dbReference>
<comment type="pathway">
    <text evidence="1">Amino-acid biosynthesis; L-asparagine biosynthesis; L-asparagine from L-aspartate (L-Gln route): step 1/1.</text>
</comment>
<dbReference type="InterPro" id="IPR033738">
    <property type="entry name" value="AsnB_N"/>
</dbReference>
<keyword evidence="12" id="KW-0436">Ligase</keyword>
<dbReference type="InterPro" id="IPR029055">
    <property type="entry name" value="Ntn_hydrolases_N"/>
</dbReference>
<dbReference type="CDD" id="cd01991">
    <property type="entry name" value="Asn_synthase_B_C"/>
    <property type="match status" value="1"/>
</dbReference>